<sequence length="127" mass="14988">MIDDFLATYFSQANYSKLEWQKVEENIFSNNSDEAIEPFKEFFTDTVLEKLTKSRVLPSFYLRDMELTYKVSGFEKSDDGLIANLILTSTDKNIDCKLKFQFENGKIYWFDYATIMKNIQQLKKQSV</sequence>
<dbReference type="Proteomes" id="UP000192368">
    <property type="component" value="Unassembled WGS sequence"/>
</dbReference>
<accession>A0A1W1UHI1</accession>
<gene>
    <name evidence="1" type="ORF">SAMN00017477_0249</name>
</gene>
<dbReference type="OrthoDB" id="9952269at2"/>
<protein>
    <submittedName>
        <fullName evidence="1">Uncharacterized protein</fullName>
    </submittedName>
</protein>
<name>A0A1W1UHI1_PEPAS</name>
<organism evidence="1 2">
    <name type="scientific">Peptoniphilus asaccharolyticus DSM 20463</name>
    <dbReference type="NCBI Taxonomy" id="573058"/>
    <lineage>
        <taxon>Bacteria</taxon>
        <taxon>Bacillati</taxon>
        <taxon>Bacillota</taxon>
        <taxon>Tissierellia</taxon>
        <taxon>Tissierellales</taxon>
        <taxon>Peptoniphilaceae</taxon>
        <taxon>Peptoniphilus</taxon>
    </lineage>
</organism>
<proteinExistence type="predicted"/>
<dbReference type="RefSeq" id="WP_084229956.1">
    <property type="nucleotide sequence ID" value="NZ_FWWR01000009.1"/>
</dbReference>
<reference evidence="2" key="1">
    <citation type="submission" date="2017-04" db="EMBL/GenBank/DDBJ databases">
        <authorList>
            <person name="Varghese N."/>
            <person name="Submissions S."/>
        </authorList>
    </citation>
    <scope>NUCLEOTIDE SEQUENCE [LARGE SCALE GENOMIC DNA]</scope>
    <source>
        <strain evidence="2">DSM 20463</strain>
    </source>
</reference>
<dbReference type="EMBL" id="FWWR01000009">
    <property type="protein sequence ID" value="SMB80556.1"/>
    <property type="molecule type" value="Genomic_DNA"/>
</dbReference>
<evidence type="ECO:0000313" key="1">
    <source>
        <dbReference type="EMBL" id="SMB80556.1"/>
    </source>
</evidence>
<evidence type="ECO:0000313" key="2">
    <source>
        <dbReference type="Proteomes" id="UP000192368"/>
    </source>
</evidence>
<dbReference type="AlphaFoldDB" id="A0A1W1UHI1"/>
<keyword evidence="2" id="KW-1185">Reference proteome</keyword>